<dbReference type="PRINTS" id="PR00313">
    <property type="entry name" value="CABNDNGRPT"/>
</dbReference>
<evidence type="ECO:0000256" key="2">
    <source>
        <dbReference type="SAM" id="Phobius"/>
    </source>
</evidence>
<keyword evidence="3" id="KW-0378">Hydrolase</keyword>
<keyword evidence="2" id="KW-1133">Transmembrane helix</keyword>
<dbReference type="AlphaFoldDB" id="A0A2K5AQP9"/>
<feature type="region of interest" description="Disordered" evidence="1">
    <location>
        <begin position="207"/>
        <end position="250"/>
    </location>
</feature>
<evidence type="ECO:0000313" key="3">
    <source>
        <dbReference type="EMBL" id="SPC33973.1"/>
    </source>
</evidence>
<dbReference type="RefSeq" id="WP_103287265.1">
    <property type="nucleotide sequence ID" value="NZ_LT981265.1"/>
</dbReference>
<dbReference type="EMBL" id="LT981265">
    <property type="protein sequence ID" value="SPC33973.1"/>
    <property type="molecule type" value="Genomic_DNA"/>
</dbReference>
<feature type="compositionally biased region" description="Gly residues" evidence="1">
    <location>
        <begin position="214"/>
        <end position="232"/>
    </location>
</feature>
<keyword evidence="3" id="KW-0645">Protease</keyword>
<dbReference type="Gene3D" id="2.150.10.10">
    <property type="entry name" value="Serralysin-like metalloprotease, C-terminal"/>
    <property type="match status" value="1"/>
</dbReference>
<keyword evidence="3" id="KW-0482">Metalloprotease</keyword>
<dbReference type="InterPro" id="IPR001343">
    <property type="entry name" value="Hemolysn_Ca-bd"/>
</dbReference>
<evidence type="ECO:0000313" key="4">
    <source>
        <dbReference type="Proteomes" id="UP000236248"/>
    </source>
</evidence>
<organism evidence="3 4">
    <name type="scientific">Candidatus Nitrosocaldus cavascurensis</name>
    <dbReference type="NCBI Taxonomy" id="2058097"/>
    <lineage>
        <taxon>Archaea</taxon>
        <taxon>Nitrososphaerota</taxon>
        <taxon>Nitrososphaeria</taxon>
        <taxon>Candidatus Nitrosocaldales</taxon>
        <taxon>Candidatus Nitrosocaldaceae</taxon>
        <taxon>Candidatus Nitrosocaldus</taxon>
    </lineage>
</organism>
<dbReference type="KEGG" id="ncv:NCAV_0792"/>
<keyword evidence="2" id="KW-0472">Membrane</keyword>
<keyword evidence="4" id="KW-1185">Reference proteome</keyword>
<gene>
    <name evidence="3" type="ORF">NCAV_0792</name>
</gene>
<proteinExistence type="predicted"/>
<dbReference type="Pfam" id="PF00353">
    <property type="entry name" value="HemolysinCabind"/>
    <property type="match status" value="6"/>
</dbReference>
<accession>A0A2K5AQP9</accession>
<feature type="transmembrane region" description="Helical" evidence="2">
    <location>
        <begin position="12"/>
        <end position="35"/>
    </location>
</feature>
<dbReference type="GO" id="GO:0008237">
    <property type="term" value="F:metallopeptidase activity"/>
    <property type="evidence" value="ECO:0007669"/>
    <property type="project" value="UniProtKB-KW"/>
</dbReference>
<reference evidence="4" key="1">
    <citation type="submission" date="2018-01" db="EMBL/GenBank/DDBJ databases">
        <authorList>
            <person name="Kerou L M."/>
        </authorList>
    </citation>
    <scope>NUCLEOTIDE SEQUENCE [LARGE SCALE GENOMIC DNA]</scope>
    <source>
        <strain evidence="4">SCU2</strain>
    </source>
</reference>
<dbReference type="InterPro" id="IPR011049">
    <property type="entry name" value="Serralysin-like_metalloprot_C"/>
</dbReference>
<feature type="transmembrane region" description="Helical" evidence="2">
    <location>
        <begin position="519"/>
        <end position="537"/>
    </location>
</feature>
<sequence>MVEKSVTSTSGVATTAILLLIVVSMTITDGLMVYAQQPPMCNGHTIERGDFDDDTEDEVRVDNGTTVYEDGDSITLDGKTYTVRIVTPSTGLNPYNGTSGNDLIVGTNSNDVIYGKEGDDFIVGLDGNDFLIGDGLEGTNGDDVLNGGDDILCGNDGHDGLSGDDINGWDGNDTLYGGNDTLDGGNDVDVLFGDDIDGGLGDDKLTGGNDTLDGGEGGEGQLSGDDIFGGDGNDTITGGNDKLNGGDDSEDWLFGDDIDGGLGDDKLTGGNDTLDGGHSFDFLYADWIFGDVGNDTITGGNDKLDGGEGGGLLHGDDINGWDGNDTLYGGNDTLDGGTDSEDLIGDDIWGGEDNDTAYGGNDIINAQDGGEDDDYINGDGIDAETFTLGAEDICASDQDDTVLGCEYDDISQLATLSTSEETIPVGGSATITFNSQVDNPVKIISLTVTTPNGNICNYNGTLPIIVPANGYFTATYPDDFSGNNCNTNAIGQYAVVVETEVGDPIITTFNTSFQVVPETVAGVAGIVGAGFLSLLLYRRGREKKQI</sequence>
<protein>
    <submittedName>
        <fullName evidence="3">Putative membrane Serralysin-like metalloprotease</fullName>
    </submittedName>
</protein>
<keyword evidence="2" id="KW-0812">Transmembrane</keyword>
<name>A0A2K5AQP9_9ARCH</name>
<dbReference type="GeneID" id="77168403"/>
<evidence type="ECO:0000256" key="1">
    <source>
        <dbReference type="SAM" id="MobiDB-lite"/>
    </source>
</evidence>
<dbReference type="GO" id="GO:0005509">
    <property type="term" value="F:calcium ion binding"/>
    <property type="evidence" value="ECO:0007669"/>
    <property type="project" value="InterPro"/>
</dbReference>
<dbReference type="Proteomes" id="UP000236248">
    <property type="component" value="Chromosome NCAV"/>
</dbReference>
<dbReference type="GO" id="GO:0006508">
    <property type="term" value="P:proteolysis"/>
    <property type="evidence" value="ECO:0007669"/>
    <property type="project" value="UniProtKB-KW"/>
</dbReference>